<dbReference type="Proteomes" id="UP001153269">
    <property type="component" value="Unassembled WGS sequence"/>
</dbReference>
<accession>A0A9N7YXW7</accession>
<evidence type="ECO:0000313" key="2">
    <source>
        <dbReference type="EMBL" id="CAB1448553.1"/>
    </source>
</evidence>
<keyword evidence="3" id="KW-1185">Reference proteome</keyword>
<evidence type="ECO:0000256" key="1">
    <source>
        <dbReference type="SAM" id="MobiDB-lite"/>
    </source>
</evidence>
<protein>
    <submittedName>
        <fullName evidence="2">Uncharacterized protein</fullName>
    </submittedName>
</protein>
<dbReference type="EMBL" id="CADEAL010003982">
    <property type="protein sequence ID" value="CAB1448553.1"/>
    <property type="molecule type" value="Genomic_DNA"/>
</dbReference>
<gene>
    <name evidence="2" type="ORF">PLEPLA_LOCUS36205</name>
</gene>
<reference evidence="2" key="1">
    <citation type="submission" date="2020-03" db="EMBL/GenBank/DDBJ databases">
        <authorList>
            <person name="Weist P."/>
        </authorList>
    </citation>
    <scope>NUCLEOTIDE SEQUENCE</scope>
</reference>
<proteinExistence type="predicted"/>
<dbReference type="AlphaFoldDB" id="A0A9N7YXW7"/>
<name>A0A9N7YXW7_PLEPL</name>
<comment type="caution">
    <text evidence="2">The sequence shown here is derived from an EMBL/GenBank/DDBJ whole genome shotgun (WGS) entry which is preliminary data.</text>
</comment>
<evidence type="ECO:0000313" key="3">
    <source>
        <dbReference type="Proteomes" id="UP001153269"/>
    </source>
</evidence>
<feature type="region of interest" description="Disordered" evidence="1">
    <location>
        <begin position="132"/>
        <end position="156"/>
    </location>
</feature>
<sequence length="244" mass="26880">MWTDRQRNNIVCVSDPADPAQLHIAHVTEPDAVAQPARVDECTLQSRIAVTSGCYRSSSSSQHQSNGHKELPRHQQPAVKCDRDVTVWLSNRGGGWREPSPWNTTRNAATVPCCCAEVFGYIQVDGRPAKKENSCEADMPPSWLSPPSPKPHTRWQSTTGITALHPEKLAEPWTTTSPLSCRNNLVQPTSLQACTVMAAGPSALWSSLELRDQLLTEILGNSHISQPASRCRQINVALLMRESQ</sequence>
<organism evidence="2 3">
    <name type="scientific">Pleuronectes platessa</name>
    <name type="common">European plaice</name>
    <dbReference type="NCBI Taxonomy" id="8262"/>
    <lineage>
        <taxon>Eukaryota</taxon>
        <taxon>Metazoa</taxon>
        <taxon>Chordata</taxon>
        <taxon>Craniata</taxon>
        <taxon>Vertebrata</taxon>
        <taxon>Euteleostomi</taxon>
        <taxon>Actinopterygii</taxon>
        <taxon>Neopterygii</taxon>
        <taxon>Teleostei</taxon>
        <taxon>Neoteleostei</taxon>
        <taxon>Acanthomorphata</taxon>
        <taxon>Carangaria</taxon>
        <taxon>Pleuronectiformes</taxon>
        <taxon>Pleuronectoidei</taxon>
        <taxon>Pleuronectidae</taxon>
        <taxon>Pleuronectes</taxon>
    </lineage>
</organism>
<feature type="region of interest" description="Disordered" evidence="1">
    <location>
        <begin position="55"/>
        <end position="78"/>
    </location>
</feature>